<dbReference type="Gramene" id="PGSC0003DMT400066717">
    <property type="protein sequence ID" value="PGSC0003DMT400066717"/>
    <property type="gene ID" value="PGSC0003DMG401025925"/>
</dbReference>
<dbReference type="PaxDb" id="4113-PGSC0003DMT400066717"/>
<dbReference type="InParanoid" id="M1CG20"/>
<name>M1CG20_SOLTU</name>
<accession>M1CG20</accession>
<organism evidence="1 2">
    <name type="scientific">Solanum tuberosum</name>
    <name type="common">Potato</name>
    <dbReference type="NCBI Taxonomy" id="4113"/>
    <lineage>
        <taxon>Eukaryota</taxon>
        <taxon>Viridiplantae</taxon>
        <taxon>Streptophyta</taxon>
        <taxon>Embryophyta</taxon>
        <taxon>Tracheophyta</taxon>
        <taxon>Spermatophyta</taxon>
        <taxon>Magnoliopsida</taxon>
        <taxon>eudicotyledons</taxon>
        <taxon>Gunneridae</taxon>
        <taxon>Pentapetalae</taxon>
        <taxon>asterids</taxon>
        <taxon>lamiids</taxon>
        <taxon>Solanales</taxon>
        <taxon>Solanaceae</taxon>
        <taxon>Solanoideae</taxon>
        <taxon>Solaneae</taxon>
        <taxon>Solanum</taxon>
    </lineage>
</organism>
<reference evidence="2" key="1">
    <citation type="journal article" date="2011" name="Nature">
        <title>Genome sequence and analysis of the tuber crop potato.</title>
        <authorList>
            <consortium name="The Potato Genome Sequencing Consortium"/>
        </authorList>
    </citation>
    <scope>NUCLEOTIDE SEQUENCE [LARGE SCALE GENOMIC DNA]</scope>
    <source>
        <strain evidence="2">cv. DM1-3 516 R44</strain>
    </source>
</reference>
<proteinExistence type="predicted"/>
<evidence type="ECO:0000313" key="1">
    <source>
        <dbReference type="EnsemblPlants" id="PGSC0003DMT400066717"/>
    </source>
</evidence>
<reference evidence="1" key="2">
    <citation type="submission" date="2015-06" db="UniProtKB">
        <authorList>
            <consortium name="EnsemblPlants"/>
        </authorList>
    </citation>
    <scope>IDENTIFICATION</scope>
    <source>
        <strain evidence="1">DM1-3 516 R44</strain>
    </source>
</reference>
<protein>
    <submittedName>
        <fullName evidence="1">Uncharacterized protein</fullName>
    </submittedName>
</protein>
<dbReference type="Proteomes" id="UP000011115">
    <property type="component" value="Unassembled WGS sequence"/>
</dbReference>
<evidence type="ECO:0000313" key="2">
    <source>
        <dbReference type="Proteomes" id="UP000011115"/>
    </source>
</evidence>
<dbReference type="HOGENOM" id="CLU_2854072_0_0_1"/>
<sequence length="65" mass="7641">MEDTTPRLYKSQGIKVYGELTRYSYLHERERGGRGERKRKAKRTKCEILHQEILQAAGIEVEMTT</sequence>
<dbReference type="EnsemblPlants" id="PGSC0003DMT400066717">
    <property type="protein sequence ID" value="PGSC0003DMT400066717"/>
    <property type="gene ID" value="PGSC0003DMG401025925"/>
</dbReference>
<dbReference type="AlphaFoldDB" id="M1CG20"/>
<keyword evidence="2" id="KW-1185">Reference proteome</keyword>